<dbReference type="EMBL" id="JACIBV010000002">
    <property type="protein sequence ID" value="MBB3733550.1"/>
    <property type="molecule type" value="Genomic_DNA"/>
</dbReference>
<dbReference type="Pfam" id="PF00903">
    <property type="entry name" value="Glyoxalase"/>
    <property type="match status" value="1"/>
</dbReference>
<dbReference type="InterPro" id="IPR029068">
    <property type="entry name" value="Glyas_Bleomycin-R_OHBP_Dase"/>
</dbReference>
<name>A0A7W5VH50_9ACTN</name>
<proteinExistence type="predicted"/>
<dbReference type="Pfam" id="PF18029">
    <property type="entry name" value="Glyoxalase_6"/>
    <property type="match status" value="1"/>
</dbReference>
<sequence length="258" mass="27634">MSVRSSYEAGVPCWVDLSSPDVQASVTFYGEIFGWRAEMADDPAAGGYGQFVHNGKKVAGVGPIMGEGMPPVWNVYVATDDAAATADRVKNAGGSVVVEPMRIFDEGTMAVFQGGDGSFFSVWQAGNHRGAELVNEPGSFCWNELVTRDPQAAARFYTTVFGWTPKPTEMDGMTYTEWLADDKSIAGMIEMSPNYPEGTPSHWATYFAVADLDATMARAQSLGATVLIDSMDSPPGRFGMILDPQGAALSLIQLTETA</sequence>
<protein>
    <recommendedName>
        <fullName evidence="1">VOC domain-containing protein</fullName>
    </recommendedName>
</protein>
<gene>
    <name evidence="2" type="ORF">FHR33_009497</name>
</gene>
<organism evidence="2 3">
    <name type="scientific">Nonomuraea dietziae</name>
    <dbReference type="NCBI Taxonomy" id="65515"/>
    <lineage>
        <taxon>Bacteria</taxon>
        <taxon>Bacillati</taxon>
        <taxon>Actinomycetota</taxon>
        <taxon>Actinomycetes</taxon>
        <taxon>Streptosporangiales</taxon>
        <taxon>Streptosporangiaceae</taxon>
        <taxon>Nonomuraea</taxon>
    </lineage>
</organism>
<feature type="domain" description="VOC" evidence="1">
    <location>
        <begin position="11"/>
        <end position="125"/>
    </location>
</feature>
<dbReference type="InterPro" id="IPR004360">
    <property type="entry name" value="Glyas_Fos-R_dOase_dom"/>
</dbReference>
<dbReference type="InterPro" id="IPR037523">
    <property type="entry name" value="VOC_core"/>
</dbReference>
<evidence type="ECO:0000313" key="3">
    <source>
        <dbReference type="Proteomes" id="UP000579945"/>
    </source>
</evidence>
<dbReference type="Proteomes" id="UP000579945">
    <property type="component" value="Unassembled WGS sequence"/>
</dbReference>
<dbReference type="PANTHER" id="PTHR33993">
    <property type="entry name" value="GLYOXALASE-RELATED"/>
    <property type="match status" value="1"/>
</dbReference>
<dbReference type="SUPFAM" id="SSF54593">
    <property type="entry name" value="Glyoxalase/Bleomycin resistance protein/Dihydroxybiphenyl dioxygenase"/>
    <property type="match status" value="2"/>
</dbReference>
<comment type="caution">
    <text evidence="2">The sequence shown here is derived from an EMBL/GenBank/DDBJ whole genome shotgun (WGS) entry which is preliminary data.</text>
</comment>
<reference evidence="2 3" key="1">
    <citation type="submission" date="2020-08" db="EMBL/GenBank/DDBJ databases">
        <title>Sequencing the genomes of 1000 actinobacteria strains.</title>
        <authorList>
            <person name="Klenk H.-P."/>
        </authorList>
    </citation>
    <scope>NUCLEOTIDE SEQUENCE [LARGE SCALE GENOMIC DNA]</scope>
    <source>
        <strain evidence="2 3">DSM 44320</strain>
    </source>
</reference>
<dbReference type="PANTHER" id="PTHR33993:SF14">
    <property type="entry name" value="GB|AAF24581.1"/>
    <property type="match status" value="1"/>
</dbReference>
<evidence type="ECO:0000259" key="1">
    <source>
        <dbReference type="PROSITE" id="PS51819"/>
    </source>
</evidence>
<dbReference type="InterPro" id="IPR052164">
    <property type="entry name" value="Anthracycline_SecMetBiosynth"/>
</dbReference>
<accession>A0A7W5VH50</accession>
<dbReference type="GeneID" id="95395492"/>
<dbReference type="AlphaFoldDB" id="A0A7W5VH50"/>
<dbReference type="InterPro" id="IPR041581">
    <property type="entry name" value="Glyoxalase_6"/>
</dbReference>
<dbReference type="RefSeq" id="WP_183661915.1">
    <property type="nucleotide sequence ID" value="NZ_JACIBV010000002.1"/>
</dbReference>
<feature type="domain" description="VOC" evidence="1">
    <location>
        <begin position="139"/>
        <end position="254"/>
    </location>
</feature>
<dbReference type="Gene3D" id="3.10.180.10">
    <property type="entry name" value="2,3-Dihydroxybiphenyl 1,2-Dioxygenase, domain 1"/>
    <property type="match status" value="2"/>
</dbReference>
<keyword evidence="3" id="KW-1185">Reference proteome</keyword>
<evidence type="ECO:0000313" key="2">
    <source>
        <dbReference type="EMBL" id="MBB3733550.1"/>
    </source>
</evidence>
<dbReference type="PROSITE" id="PS51819">
    <property type="entry name" value="VOC"/>
    <property type="match status" value="2"/>
</dbReference>
<dbReference type="CDD" id="cd07247">
    <property type="entry name" value="SgaA_N_like"/>
    <property type="match status" value="2"/>
</dbReference>